<dbReference type="InterPro" id="IPR035107">
    <property type="entry name" value="tRNA_thiolation_TtcA_Ctu1"/>
</dbReference>
<evidence type="ECO:0000313" key="4">
    <source>
        <dbReference type="Proteomes" id="UP001079657"/>
    </source>
</evidence>
<protein>
    <submittedName>
        <fullName evidence="3">tRNA 2-thiocytidine biosynthesis protein TtcA</fullName>
    </submittedName>
</protein>
<dbReference type="RefSeq" id="WP_268048119.1">
    <property type="nucleotide sequence ID" value="NZ_JAPQES010000001.1"/>
</dbReference>
<dbReference type="PIRSF" id="PIRSF004976">
    <property type="entry name" value="ATPase_YdaO"/>
    <property type="match status" value="1"/>
</dbReference>
<name>A0ABT4CP46_9CLOT</name>
<dbReference type="Pfam" id="PF01171">
    <property type="entry name" value="ATP_bind_3"/>
    <property type="match status" value="1"/>
</dbReference>
<accession>A0ABT4CP46</accession>
<keyword evidence="1" id="KW-0808">Transferase</keyword>
<dbReference type="InterPro" id="IPR014729">
    <property type="entry name" value="Rossmann-like_a/b/a_fold"/>
</dbReference>
<comment type="caution">
    <text evidence="3">The sequence shown here is derived from an EMBL/GenBank/DDBJ whole genome shotgun (WGS) entry which is preliminary data.</text>
</comment>
<organism evidence="3 4">
    <name type="scientific">Clostridium ganghwense</name>
    <dbReference type="NCBI Taxonomy" id="312089"/>
    <lineage>
        <taxon>Bacteria</taxon>
        <taxon>Bacillati</taxon>
        <taxon>Bacillota</taxon>
        <taxon>Clostridia</taxon>
        <taxon>Eubacteriales</taxon>
        <taxon>Clostridiaceae</taxon>
        <taxon>Clostridium</taxon>
    </lineage>
</organism>
<dbReference type="PANTHER" id="PTHR43686:SF1">
    <property type="entry name" value="AMINOTRAN_5 DOMAIN-CONTAINING PROTEIN"/>
    <property type="match status" value="1"/>
</dbReference>
<dbReference type="PANTHER" id="PTHR43686">
    <property type="entry name" value="SULFURTRANSFERASE-RELATED"/>
    <property type="match status" value="1"/>
</dbReference>
<dbReference type="SUPFAM" id="SSF52402">
    <property type="entry name" value="Adenine nucleotide alpha hydrolases-like"/>
    <property type="match status" value="1"/>
</dbReference>
<sequence>MISFKKEYNRLFLRYLRRSIEEYTMISPGDRVAVGLSGGKDSIFLLFALKLIQMTSIKDFEIIGINIDLGFNMDISPLKEFCSKNNIPLIIEETNIAEVVFNDRNEKKPCSLCSKLRKGALIRIAQKNNINKIALGHNSDDVIETLFMNVLKVGKLGTFHPNIYFKDKNINIIRPLIYMKEDVIEKLTNKYNLPVIKSSCPIDKKTTREDMKNLLHKLEKIYPHAQRNIITSLSNVDLKNLWKQKNN</sequence>
<dbReference type="CDD" id="cd24138">
    <property type="entry name" value="TtcA-like"/>
    <property type="match status" value="1"/>
</dbReference>
<reference evidence="3" key="1">
    <citation type="submission" date="2022-12" db="EMBL/GenBank/DDBJ databases">
        <authorList>
            <person name="Wang J."/>
        </authorList>
    </citation>
    <scope>NUCLEOTIDE SEQUENCE</scope>
    <source>
        <strain evidence="3">HY-42-06</strain>
    </source>
</reference>
<dbReference type="InterPro" id="IPR011063">
    <property type="entry name" value="TilS/TtcA_N"/>
</dbReference>
<evidence type="ECO:0000256" key="1">
    <source>
        <dbReference type="ARBA" id="ARBA00022679"/>
    </source>
</evidence>
<dbReference type="EMBL" id="JAPQES010000001">
    <property type="protein sequence ID" value="MCY6369749.1"/>
    <property type="molecule type" value="Genomic_DNA"/>
</dbReference>
<gene>
    <name evidence="3" type="ORF">OXH55_03785</name>
</gene>
<proteinExistence type="predicted"/>
<dbReference type="Gene3D" id="3.40.50.620">
    <property type="entry name" value="HUPs"/>
    <property type="match status" value="1"/>
</dbReference>
<evidence type="ECO:0000313" key="3">
    <source>
        <dbReference type="EMBL" id="MCY6369749.1"/>
    </source>
</evidence>
<evidence type="ECO:0000259" key="2">
    <source>
        <dbReference type="Pfam" id="PF01171"/>
    </source>
</evidence>
<dbReference type="Proteomes" id="UP001079657">
    <property type="component" value="Unassembled WGS sequence"/>
</dbReference>
<feature type="domain" description="tRNA(Ile)-lysidine/2-thiocytidine synthase N-terminal" evidence="2">
    <location>
        <begin position="32"/>
        <end position="209"/>
    </location>
</feature>
<keyword evidence="4" id="KW-1185">Reference proteome</keyword>